<organism evidence="3 4">
    <name type="scientific">Microbacterium halimionae</name>
    <dbReference type="NCBI Taxonomy" id="1526413"/>
    <lineage>
        <taxon>Bacteria</taxon>
        <taxon>Bacillati</taxon>
        <taxon>Actinomycetota</taxon>
        <taxon>Actinomycetes</taxon>
        <taxon>Micrococcales</taxon>
        <taxon>Microbacteriaceae</taxon>
        <taxon>Microbacterium</taxon>
    </lineage>
</organism>
<protein>
    <recommendedName>
        <fullName evidence="5">DUF2530 domain-containing protein</fullName>
    </recommendedName>
</protein>
<feature type="region of interest" description="Disordered" evidence="1">
    <location>
        <begin position="67"/>
        <end position="102"/>
    </location>
</feature>
<keyword evidence="2" id="KW-0472">Membrane</keyword>
<evidence type="ECO:0008006" key="5">
    <source>
        <dbReference type="Google" id="ProtNLM"/>
    </source>
</evidence>
<feature type="transmembrane region" description="Helical" evidence="2">
    <location>
        <begin position="12"/>
        <end position="33"/>
    </location>
</feature>
<reference evidence="3 4" key="1">
    <citation type="submission" date="2020-07" db="EMBL/GenBank/DDBJ databases">
        <title>Sequencing the genomes of 1000 actinobacteria strains.</title>
        <authorList>
            <person name="Klenk H.-P."/>
        </authorList>
    </citation>
    <scope>NUCLEOTIDE SEQUENCE [LARGE SCALE GENOMIC DNA]</scope>
    <source>
        <strain evidence="3 4">DSM 27576</strain>
    </source>
</reference>
<name>A0A7W3JPT8_9MICO</name>
<feature type="compositionally biased region" description="Gly residues" evidence="1">
    <location>
        <begin position="84"/>
        <end position="102"/>
    </location>
</feature>
<evidence type="ECO:0000313" key="3">
    <source>
        <dbReference type="EMBL" id="MBA8816802.1"/>
    </source>
</evidence>
<evidence type="ECO:0000313" key="4">
    <source>
        <dbReference type="Proteomes" id="UP000526083"/>
    </source>
</evidence>
<evidence type="ECO:0000256" key="2">
    <source>
        <dbReference type="SAM" id="Phobius"/>
    </source>
</evidence>
<gene>
    <name evidence="3" type="ORF">FHX48_001895</name>
</gene>
<keyword evidence="4" id="KW-1185">Reference proteome</keyword>
<dbReference type="Proteomes" id="UP000526083">
    <property type="component" value="Unassembled WGS sequence"/>
</dbReference>
<dbReference type="AlphaFoldDB" id="A0A7W3JPT8"/>
<accession>A0A7W3JPT8</accession>
<proteinExistence type="predicted"/>
<feature type="transmembrane region" description="Helical" evidence="2">
    <location>
        <begin position="39"/>
        <end position="61"/>
    </location>
</feature>
<keyword evidence="2" id="KW-0812">Transmembrane</keyword>
<dbReference type="EMBL" id="JACGWY010000003">
    <property type="protein sequence ID" value="MBA8816802.1"/>
    <property type="molecule type" value="Genomic_DNA"/>
</dbReference>
<sequence length="102" mass="10564">MSETPVTSVSTYGIVVAWVSGLALGLLMGLGLSAVIQDLWWGLGLGLASGLVLALAMLRWARGVNNGPPRRTERRINDTDYGPMGPGVYGAGHAGRDGGTGR</sequence>
<dbReference type="RefSeq" id="WP_167046341.1">
    <property type="nucleotide sequence ID" value="NZ_JAAOZB010000001.1"/>
</dbReference>
<keyword evidence="2" id="KW-1133">Transmembrane helix</keyword>
<comment type="caution">
    <text evidence="3">The sequence shown here is derived from an EMBL/GenBank/DDBJ whole genome shotgun (WGS) entry which is preliminary data.</text>
</comment>
<evidence type="ECO:0000256" key="1">
    <source>
        <dbReference type="SAM" id="MobiDB-lite"/>
    </source>
</evidence>